<organism evidence="2 3">
    <name type="scientific">Paracoccus contaminans</name>
    <dbReference type="NCBI Taxonomy" id="1945662"/>
    <lineage>
        <taxon>Bacteria</taxon>
        <taxon>Pseudomonadati</taxon>
        <taxon>Pseudomonadota</taxon>
        <taxon>Alphaproteobacteria</taxon>
        <taxon>Rhodobacterales</taxon>
        <taxon>Paracoccaceae</taxon>
        <taxon>Paracoccus</taxon>
    </lineage>
</organism>
<feature type="signal peptide" evidence="1">
    <location>
        <begin position="1"/>
        <end position="20"/>
    </location>
</feature>
<evidence type="ECO:0000256" key="1">
    <source>
        <dbReference type="SAM" id="SignalP"/>
    </source>
</evidence>
<reference evidence="2 3" key="1">
    <citation type="submission" date="2017-03" db="EMBL/GenBank/DDBJ databases">
        <title>Genome sequence of Paracoccus contaminans isolated from a water microcosm.</title>
        <authorList>
            <person name="Aurass P."/>
            <person name="Karste S."/>
            <person name="Trost E."/>
            <person name="Glaeser S.P."/>
            <person name="Kaempfer P."/>
            <person name="Flieger A."/>
        </authorList>
    </citation>
    <scope>NUCLEOTIDE SEQUENCE [LARGE SCALE GENOMIC DNA]</scope>
    <source>
        <strain evidence="3">RKI 16-01929T\LMG 29738T\CCM 8701T\CIP 111112T</strain>
    </source>
</reference>
<gene>
    <name evidence="2" type="ORF">B0A89_04815</name>
</gene>
<dbReference type="Proteomes" id="UP000193017">
    <property type="component" value="Chromosome"/>
</dbReference>
<evidence type="ECO:0000313" key="3">
    <source>
        <dbReference type="Proteomes" id="UP000193017"/>
    </source>
</evidence>
<sequence length="218" mass="22667">MRCALAAALLAAGVPGQPWAGEAGDVILAQRGPWALEGRSLTWDLTREGPALPGFLPIGAGTLTMAEATDPADGKRVLQLTQRTDAGERRIGPFPLSAGDPVAVFFLESTVRDMAALTGGNPDYIRNRIKDAVFRGGSVAHAEGRTVATVRPFAADPARGRMGAFAGLTLRVEAGADPAAPLRELVAETADPVAPAALRGMAGRPVAPARYRNALVLR</sequence>
<dbReference type="STRING" id="1945662.B0A89_04815"/>
<name>A0A1W6D0W3_9RHOB</name>
<accession>A0A1W6D0W3</accession>
<feature type="chain" id="PRO_5012031996" evidence="1">
    <location>
        <begin position="21"/>
        <end position="218"/>
    </location>
</feature>
<keyword evidence="3" id="KW-1185">Reference proteome</keyword>
<protein>
    <submittedName>
        <fullName evidence="2">Uncharacterized protein</fullName>
    </submittedName>
</protein>
<dbReference type="EMBL" id="CP020612">
    <property type="protein sequence ID" value="ARJ70726.1"/>
    <property type="molecule type" value="Genomic_DNA"/>
</dbReference>
<proteinExistence type="predicted"/>
<evidence type="ECO:0000313" key="2">
    <source>
        <dbReference type="EMBL" id="ARJ70726.1"/>
    </source>
</evidence>
<dbReference type="KEGG" id="pcon:B0A89_04815"/>
<keyword evidence="1" id="KW-0732">Signal</keyword>
<dbReference type="AlphaFoldDB" id="A0A1W6D0W3"/>